<accession>A0A1J5Q0A6</accession>
<proteinExistence type="predicted"/>
<comment type="caution">
    <text evidence="2">The sequence shown here is derived from an EMBL/GenBank/DDBJ whole genome shotgun (WGS) entry which is preliminary data.</text>
</comment>
<evidence type="ECO:0000256" key="1">
    <source>
        <dbReference type="SAM" id="MobiDB-lite"/>
    </source>
</evidence>
<feature type="compositionally biased region" description="Gly residues" evidence="1">
    <location>
        <begin position="141"/>
        <end position="154"/>
    </location>
</feature>
<protein>
    <submittedName>
        <fullName evidence="2">Uncharacterized protein</fullName>
    </submittedName>
</protein>
<dbReference type="EMBL" id="MLJW01003962">
    <property type="protein sequence ID" value="OIQ70923.1"/>
    <property type="molecule type" value="Genomic_DNA"/>
</dbReference>
<feature type="region of interest" description="Disordered" evidence="1">
    <location>
        <begin position="121"/>
        <end position="154"/>
    </location>
</feature>
<sequence>MKPPPHAWGGLGWGGWSRDTRPDIVGGVADDSSPGAADRPGGTAHGRLAGLLARPHRRLPVRRLQQPRPAGRLWAHRRLVEGGGLPHLGFRRAHRPAAGAGDLSAGRAQLAGVRRGVQAHQCGAAPAQRRAARGPVRGARAGAGPGAQAGGLGRGAGGGAVAARSVLGVHHALRGAAHGHAGRHVHLRRAVGLCAWPRPAGAGAQAIRLRLDERFPDAGHAAGHAVEGKRRAAAAAGLGAGGAGVRPRGQGAGAGRAPVAVVAAGVHRAAGAPGAGLSGDFPAGAVDRGGGGARLHAAATPADRKPHRVDLPGRHLACAHA</sequence>
<gene>
    <name evidence="2" type="ORF">GALL_474620</name>
</gene>
<reference evidence="2" key="1">
    <citation type="submission" date="2016-10" db="EMBL/GenBank/DDBJ databases">
        <title>Sequence of Gallionella enrichment culture.</title>
        <authorList>
            <person name="Poehlein A."/>
            <person name="Muehling M."/>
            <person name="Daniel R."/>
        </authorList>
    </citation>
    <scope>NUCLEOTIDE SEQUENCE</scope>
</reference>
<feature type="region of interest" description="Disordered" evidence="1">
    <location>
        <begin position="22"/>
        <end position="43"/>
    </location>
</feature>
<evidence type="ECO:0000313" key="2">
    <source>
        <dbReference type="EMBL" id="OIQ70923.1"/>
    </source>
</evidence>
<name>A0A1J5Q0A6_9ZZZZ</name>
<feature type="compositionally biased region" description="Low complexity" evidence="1">
    <location>
        <begin position="123"/>
        <end position="140"/>
    </location>
</feature>
<dbReference type="AlphaFoldDB" id="A0A1J5Q0A6"/>
<organism evidence="2">
    <name type="scientific">mine drainage metagenome</name>
    <dbReference type="NCBI Taxonomy" id="410659"/>
    <lineage>
        <taxon>unclassified sequences</taxon>
        <taxon>metagenomes</taxon>
        <taxon>ecological metagenomes</taxon>
    </lineage>
</organism>